<protein>
    <recommendedName>
        <fullName evidence="3">Protein root UVB sensitive/RUS domain-containing protein</fullName>
    </recommendedName>
</protein>
<evidence type="ECO:0000256" key="2">
    <source>
        <dbReference type="SAM" id="MobiDB-lite"/>
    </source>
</evidence>
<name>A0A0L0T6B2_ALLM3</name>
<keyword evidence="5" id="KW-1185">Reference proteome</keyword>
<evidence type="ECO:0000259" key="3">
    <source>
        <dbReference type="Pfam" id="PF04884"/>
    </source>
</evidence>
<gene>
    <name evidence="4" type="ORF">AMAG_14435</name>
</gene>
<evidence type="ECO:0000256" key="1">
    <source>
        <dbReference type="ARBA" id="ARBA00007558"/>
    </source>
</evidence>
<reference evidence="5" key="2">
    <citation type="submission" date="2009-11" db="EMBL/GenBank/DDBJ databases">
        <title>The Genome Sequence of Allomyces macrogynus strain ATCC 38327.</title>
        <authorList>
            <consortium name="The Broad Institute Genome Sequencing Platform"/>
            <person name="Russ C."/>
            <person name="Cuomo C."/>
            <person name="Shea T."/>
            <person name="Young S.K."/>
            <person name="Zeng Q."/>
            <person name="Koehrsen M."/>
            <person name="Haas B."/>
            <person name="Borodovsky M."/>
            <person name="Guigo R."/>
            <person name="Alvarado L."/>
            <person name="Berlin A."/>
            <person name="Borenstein D."/>
            <person name="Chen Z."/>
            <person name="Engels R."/>
            <person name="Freedman E."/>
            <person name="Gellesch M."/>
            <person name="Goldberg J."/>
            <person name="Griggs A."/>
            <person name="Gujja S."/>
            <person name="Heiman D."/>
            <person name="Hepburn T."/>
            <person name="Howarth C."/>
            <person name="Jen D."/>
            <person name="Larson L."/>
            <person name="Lewis B."/>
            <person name="Mehta T."/>
            <person name="Park D."/>
            <person name="Pearson M."/>
            <person name="Roberts A."/>
            <person name="Saif S."/>
            <person name="Shenoy N."/>
            <person name="Sisk P."/>
            <person name="Stolte C."/>
            <person name="Sykes S."/>
            <person name="Walk T."/>
            <person name="White J."/>
            <person name="Yandava C."/>
            <person name="Burger G."/>
            <person name="Gray M.W."/>
            <person name="Holland P.W.H."/>
            <person name="King N."/>
            <person name="Lang F.B.F."/>
            <person name="Roger A.J."/>
            <person name="Ruiz-Trillo I."/>
            <person name="Lander E."/>
            <person name="Nusbaum C."/>
        </authorList>
    </citation>
    <scope>NUCLEOTIDE SEQUENCE [LARGE SCALE GENOMIC DNA]</scope>
    <source>
        <strain evidence="5">ATCC 38327</strain>
    </source>
</reference>
<dbReference type="PANTHER" id="PTHR12770">
    <property type="entry name" value="RUS1 FAMILY PROTEIN C16ORF58"/>
    <property type="match status" value="1"/>
</dbReference>
<evidence type="ECO:0000313" key="5">
    <source>
        <dbReference type="Proteomes" id="UP000054350"/>
    </source>
</evidence>
<evidence type="ECO:0000313" key="4">
    <source>
        <dbReference type="EMBL" id="KNE70290.1"/>
    </source>
</evidence>
<dbReference type="InterPro" id="IPR006968">
    <property type="entry name" value="RUS_fam"/>
</dbReference>
<feature type="region of interest" description="Disordered" evidence="2">
    <location>
        <begin position="1"/>
        <end position="21"/>
    </location>
</feature>
<dbReference type="EMBL" id="GG745365">
    <property type="protein sequence ID" value="KNE70290.1"/>
    <property type="molecule type" value="Genomic_DNA"/>
</dbReference>
<comment type="similarity">
    <text evidence="1">Belongs to the RUS1 family.</text>
</comment>
<accession>A0A0L0T6B2</accession>
<sequence>MPSRRGHQPSRRFNRANRINNGDATDNTAWWKWPVAAWRRRVCGPAAPVEAVVVGAQASAKLTVIPSTTSTTPTTASLANRPRPSLRDRAVDTRDAVIATFLPANYPHSVAPEYLRYTRWTFVHAVMGTVTGVLSMQSLLYAIGLGAGSIPVAAALNWIIKDGLGQLGGVLYASIMGEKFDSEPKRLRFNAALAMQGACLVDLLTPLVPHLFLPLASLSNIGKNIAWLASSATRAQIHQTLAMHDNLGDITGKAGSQTTAAGVVGTGLGVVVSAMVGHDVPSLLAAFLPLSGLSLWALHQSNRVVVTRTLNAQRLDLVLADFAATLSVPTPETIAPRERFLGAYQSLVHVNPPLVAESDATWMRGGKVLAAPGKVWVAAGAEDEDVLRGYYLASAARDAEQVEKFVVMVMEAGWHAHCVHVDQDRNAVQVVVDGDANGKRVRSAR</sequence>
<feature type="compositionally biased region" description="Basic residues" evidence="2">
    <location>
        <begin position="1"/>
        <end position="15"/>
    </location>
</feature>
<dbReference type="AlphaFoldDB" id="A0A0L0T6B2"/>
<proteinExistence type="inferred from homology"/>
<dbReference type="VEuPathDB" id="FungiDB:AMAG_14435"/>
<dbReference type="OMA" id="ESDATWM"/>
<dbReference type="PANTHER" id="PTHR12770:SF22">
    <property type="entry name" value="PROTEIN ROOT UVB SENSITIVE 1, CHLOROPLASTIC"/>
    <property type="match status" value="1"/>
</dbReference>
<dbReference type="Pfam" id="PF04884">
    <property type="entry name" value="UVB_sens_prot"/>
    <property type="match status" value="1"/>
</dbReference>
<dbReference type="eggNOG" id="KOG4249">
    <property type="taxonomic scope" value="Eukaryota"/>
</dbReference>
<feature type="domain" description="Protein root UVB sensitive/RUS" evidence="3">
    <location>
        <begin position="92"/>
        <end position="323"/>
    </location>
</feature>
<dbReference type="OrthoDB" id="19606at2759"/>
<reference evidence="4 5" key="1">
    <citation type="submission" date="2009-11" db="EMBL/GenBank/DDBJ databases">
        <title>Annotation of Allomyces macrogynus ATCC 38327.</title>
        <authorList>
            <consortium name="The Broad Institute Genome Sequencing Platform"/>
            <person name="Russ C."/>
            <person name="Cuomo C."/>
            <person name="Burger G."/>
            <person name="Gray M.W."/>
            <person name="Holland P.W.H."/>
            <person name="King N."/>
            <person name="Lang F.B.F."/>
            <person name="Roger A.J."/>
            <person name="Ruiz-Trillo I."/>
            <person name="Young S.K."/>
            <person name="Zeng Q."/>
            <person name="Gargeya S."/>
            <person name="Fitzgerald M."/>
            <person name="Haas B."/>
            <person name="Abouelleil A."/>
            <person name="Alvarado L."/>
            <person name="Arachchi H.M."/>
            <person name="Berlin A."/>
            <person name="Chapman S.B."/>
            <person name="Gearin G."/>
            <person name="Goldberg J."/>
            <person name="Griggs A."/>
            <person name="Gujja S."/>
            <person name="Hansen M."/>
            <person name="Heiman D."/>
            <person name="Howarth C."/>
            <person name="Larimer J."/>
            <person name="Lui A."/>
            <person name="MacDonald P.J.P."/>
            <person name="McCowen C."/>
            <person name="Montmayeur A."/>
            <person name="Murphy C."/>
            <person name="Neiman D."/>
            <person name="Pearson M."/>
            <person name="Priest M."/>
            <person name="Roberts A."/>
            <person name="Saif S."/>
            <person name="Shea T."/>
            <person name="Sisk P."/>
            <person name="Stolte C."/>
            <person name="Sykes S."/>
            <person name="Wortman J."/>
            <person name="Nusbaum C."/>
            <person name="Birren B."/>
        </authorList>
    </citation>
    <scope>NUCLEOTIDE SEQUENCE [LARGE SCALE GENOMIC DNA]</scope>
    <source>
        <strain evidence="4 5">ATCC 38327</strain>
    </source>
</reference>
<dbReference type="InterPro" id="IPR054549">
    <property type="entry name" value="UVB_sens_RUS_dom"/>
</dbReference>
<dbReference type="Proteomes" id="UP000054350">
    <property type="component" value="Unassembled WGS sequence"/>
</dbReference>
<organism evidence="4 5">
    <name type="scientific">Allomyces macrogynus (strain ATCC 38327)</name>
    <name type="common">Allomyces javanicus var. macrogynus</name>
    <dbReference type="NCBI Taxonomy" id="578462"/>
    <lineage>
        <taxon>Eukaryota</taxon>
        <taxon>Fungi</taxon>
        <taxon>Fungi incertae sedis</taxon>
        <taxon>Blastocladiomycota</taxon>
        <taxon>Blastocladiomycetes</taxon>
        <taxon>Blastocladiales</taxon>
        <taxon>Blastocladiaceae</taxon>
        <taxon>Allomyces</taxon>
    </lineage>
</organism>